<dbReference type="InterPro" id="IPR003781">
    <property type="entry name" value="CoA-bd"/>
</dbReference>
<dbReference type="Pfam" id="PF13380">
    <property type="entry name" value="CoA_binding_2"/>
    <property type="match status" value="1"/>
</dbReference>
<proteinExistence type="predicted"/>
<dbReference type="PANTHER" id="PTHR33303">
    <property type="entry name" value="CYTOPLASMIC PROTEIN-RELATED"/>
    <property type="match status" value="1"/>
</dbReference>
<dbReference type="PANTHER" id="PTHR33303:SF2">
    <property type="entry name" value="COA-BINDING DOMAIN-CONTAINING PROTEIN"/>
    <property type="match status" value="1"/>
</dbReference>
<dbReference type="Gene3D" id="3.40.50.720">
    <property type="entry name" value="NAD(P)-binding Rossmann-like Domain"/>
    <property type="match status" value="1"/>
</dbReference>
<dbReference type="eggNOG" id="COG1832">
    <property type="taxonomic scope" value="Bacteria"/>
</dbReference>
<dbReference type="InterPro" id="IPR036291">
    <property type="entry name" value="NAD(P)-bd_dom_sf"/>
</dbReference>
<dbReference type="SMART" id="SM00881">
    <property type="entry name" value="CoA_binding"/>
    <property type="match status" value="1"/>
</dbReference>
<evidence type="ECO:0000313" key="2">
    <source>
        <dbReference type="EMBL" id="AFM39212.1"/>
    </source>
</evidence>
<feature type="domain" description="CoA-binding" evidence="1">
    <location>
        <begin position="8"/>
        <end position="100"/>
    </location>
</feature>
<dbReference type="SUPFAM" id="SSF51735">
    <property type="entry name" value="NAD(P)-binding Rossmann-fold domains"/>
    <property type="match status" value="1"/>
</dbReference>
<keyword evidence="3" id="KW-1185">Reference proteome</keyword>
<evidence type="ECO:0000313" key="3">
    <source>
        <dbReference type="Proteomes" id="UP000002892"/>
    </source>
</evidence>
<accession>I4D088</accession>
<dbReference type="KEGG" id="dai:Desaci_0118"/>
<dbReference type="RefSeq" id="WP_014825228.1">
    <property type="nucleotide sequence ID" value="NC_018068.1"/>
</dbReference>
<dbReference type="OrthoDB" id="9804695at2"/>
<evidence type="ECO:0000259" key="1">
    <source>
        <dbReference type="SMART" id="SM00881"/>
    </source>
</evidence>
<dbReference type="HOGENOM" id="CLU_112567_1_2_9"/>
<name>I4D088_DESAJ</name>
<dbReference type="EMBL" id="CP003639">
    <property type="protein sequence ID" value="AFM39212.1"/>
    <property type="molecule type" value="Genomic_DNA"/>
</dbReference>
<reference evidence="2 3" key="1">
    <citation type="journal article" date="2012" name="J. Bacteriol.">
        <title>Complete genome sequences of Desulfosporosinus orientis DSM765T, Desulfosporosinus youngiae DSM17734T, Desulfosporosinus meridiei DSM13257T, and Desulfosporosinus acidiphilus DSM22704T.</title>
        <authorList>
            <person name="Pester M."/>
            <person name="Brambilla E."/>
            <person name="Alazard D."/>
            <person name="Rattei T."/>
            <person name="Weinmaier T."/>
            <person name="Han J."/>
            <person name="Lucas S."/>
            <person name="Lapidus A."/>
            <person name="Cheng J.F."/>
            <person name="Goodwin L."/>
            <person name="Pitluck S."/>
            <person name="Peters L."/>
            <person name="Ovchinnikova G."/>
            <person name="Teshima H."/>
            <person name="Detter J.C."/>
            <person name="Han C.S."/>
            <person name="Tapia R."/>
            <person name="Land M.L."/>
            <person name="Hauser L."/>
            <person name="Kyrpides N.C."/>
            <person name="Ivanova N.N."/>
            <person name="Pagani I."/>
            <person name="Huntmann M."/>
            <person name="Wei C.L."/>
            <person name="Davenport K.W."/>
            <person name="Daligault H."/>
            <person name="Chain P.S."/>
            <person name="Chen A."/>
            <person name="Mavromatis K."/>
            <person name="Markowitz V."/>
            <person name="Szeto E."/>
            <person name="Mikhailova N."/>
            <person name="Pati A."/>
            <person name="Wagner M."/>
            <person name="Woyke T."/>
            <person name="Ollivier B."/>
            <person name="Klenk H.P."/>
            <person name="Spring S."/>
            <person name="Loy A."/>
        </authorList>
    </citation>
    <scope>NUCLEOTIDE SEQUENCE [LARGE SCALE GENOMIC DNA]</scope>
    <source>
        <strain evidence="3">DSM 22704 / JCM 16185 / SJ4</strain>
    </source>
</reference>
<dbReference type="Proteomes" id="UP000002892">
    <property type="component" value="Chromosome"/>
</dbReference>
<organism evidence="2 3">
    <name type="scientific">Desulfosporosinus acidiphilus (strain DSM 22704 / JCM 16185 / SJ4)</name>
    <dbReference type="NCBI Taxonomy" id="646529"/>
    <lineage>
        <taxon>Bacteria</taxon>
        <taxon>Bacillati</taxon>
        <taxon>Bacillota</taxon>
        <taxon>Clostridia</taxon>
        <taxon>Eubacteriales</taxon>
        <taxon>Desulfitobacteriaceae</taxon>
        <taxon>Desulfosporosinus</taxon>
    </lineage>
</organism>
<dbReference type="STRING" id="646529.Desaci_0118"/>
<dbReference type="AlphaFoldDB" id="I4D088"/>
<sequence length="131" mass="14385">MNGNINDFLNQKSWAVIGVSENTSKFGYKVYVQLKKAGYTVFPINPKLNSIDGDPCFPALSALPLKPDAVSIIVPPQITEQIVQECISLGIKRVWMQPGSESTKAIEDGESNGIAVIHHECVLVETRNMIK</sequence>
<protein>
    <submittedName>
        <fullName evidence="2">Putative CoA-binding protein</fullName>
    </submittedName>
</protein>
<gene>
    <name evidence="2" type="ordered locus">Desaci_0118</name>
</gene>